<evidence type="ECO:0000256" key="5">
    <source>
        <dbReference type="ARBA" id="ARBA00022692"/>
    </source>
</evidence>
<dbReference type="PRINTS" id="PR01078">
    <property type="entry name" value="AMINACHANNEL"/>
</dbReference>
<evidence type="ECO:0000256" key="1">
    <source>
        <dbReference type="ARBA" id="ARBA00004141"/>
    </source>
</evidence>
<dbReference type="GO" id="GO:0015280">
    <property type="term" value="F:ligand-gated sodium channel activity"/>
    <property type="evidence" value="ECO:0007669"/>
    <property type="project" value="TreeGrafter"/>
</dbReference>
<evidence type="ECO:0000256" key="10">
    <source>
        <dbReference type="ARBA" id="ARBA00023201"/>
    </source>
</evidence>
<evidence type="ECO:0000256" key="12">
    <source>
        <dbReference type="RuleBase" id="RU000679"/>
    </source>
</evidence>
<keyword evidence="8 12" id="KW-0406">Ion transport</keyword>
<dbReference type="AlphaFoldDB" id="A0A6G1S798"/>
<name>A0A6G1S798_9ACAR</name>
<keyword evidence="6 13" id="KW-1133">Transmembrane helix</keyword>
<comment type="subcellular location">
    <subcellularLocation>
        <location evidence="1">Membrane</location>
        <topology evidence="1">Multi-pass membrane protein</topology>
    </subcellularLocation>
</comment>
<dbReference type="EMBL" id="GGYP01001042">
    <property type="protein sequence ID" value="MDE45813.1"/>
    <property type="molecule type" value="Transcribed_RNA"/>
</dbReference>
<evidence type="ECO:0000256" key="3">
    <source>
        <dbReference type="ARBA" id="ARBA00022448"/>
    </source>
</evidence>
<keyword evidence="7" id="KW-0915">Sodium</keyword>
<evidence type="ECO:0000313" key="14">
    <source>
        <dbReference type="EMBL" id="MDE45813.1"/>
    </source>
</evidence>
<gene>
    <name evidence="14" type="primary">ACCN2</name>
    <name evidence="14" type="ORF">g.17512</name>
</gene>
<evidence type="ECO:0000256" key="7">
    <source>
        <dbReference type="ARBA" id="ARBA00023053"/>
    </source>
</evidence>
<dbReference type="PANTHER" id="PTHR11690">
    <property type="entry name" value="AMILORIDE-SENSITIVE SODIUM CHANNEL-RELATED"/>
    <property type="match status" value="1"/>
</dbReference>
<sequence>MDPEDNFESGSIELGQLRIRERASLVSSKLKANLFDFLSLQNLINATFILSVSSLCLLQCYSQIKEYLEFKTRIQLTHALPKNTVLLLPGVTICNNNRLRLDKLAEEIPSIKDDVAKVLNGTMVATLTDRRRIGLLRSIKRAVDDEANITKILIESPIRKLMEMSRSSMIKDINCNTAWGEQINCENLRIVESFQGSPCYTAFYLGSLLEAMSTGKAFDFKSSLINGTRKLNSFESHEIGEIIIDFDPLQHGDTHQDIGGKLSIHSTAHVGSIKDVAYTILPGYRYEIIIERSMSKRLPPPYDTKCYDYKRKNSPKFFGDQLPGASVELDKTTCTRNCITRLTTEACDCWPIEVPWYPGDKGGSRKLCAWGFDEVNTLNFSSANYVNCYRKFHAECRTKCRPGCRTEDYSVQIIRNPWPGRDRFLVAANTKEAQELSRLRGCCSLISIKYSDLIERRNIMIPNLTLAQLVSNIGGIVSALVGVSSLTIYRYITRRVLHCRTVSDSLPEHLVH</sequence>
<keyword evidence="5 12" id="KW-0812">Transmembrane</keyword>
<keyword evidence="3 12" id="KW-0813">Transport</keyword>
<evidence type="ECO:0000256" key="9">
    <source>
        <dbReference type="ARBA" id="ARBA00023136"/>
    </source>
</evidence>
<evidence type="ECO:0000256" key="13">
    <source>
        <dbReference type="SAM" id="Phobius"/>
    </source>
</evidence>
<evidence type="ECO:0000256" key="6">
    <source>
        <dbReference type="ARBA" id="ARBA00022989"/>
    </source>
</evidence>
<organism evidence="14">
    <name type="scientific">Aceria tosichella</name>
    <name type="common">wheat curl mite</name>
    <dbReference type="NCBI Taxonomy" id="561515"/>
    <lineage>
        <taxon>Eukaryota</taxon>
        <taxon>Metazoa</taxon>
        <taxon>Ecdysozoa</taxon>
        <taxon>Arthropoda</taxon>
        <taxon>Chelicerata</taxon>
        <taxon>Arachnida</taxon>
        <taxon>Acari</taxon>
        <taxon>Acariformes</taxon>
        <taxon>Trombidiformes</taxon>
        <taxon>Prostigmata</taxon>
        <taxon>Eupodina</taxon>
        <taxon>Eriophyoidea</taxon>
        <taxon>Eriophyidae</taxon>
        <taxon>Eriophyinae</taxon>
        <taxon>Aceriini</taxon>
        <taxon>Aceria</taxon>
    </lineage>
</organism>
<keyword evidence="10 12" id="KW-0739">Sodium transport</keyword>
<dbReference type="GO" id="GO:0005886">
    <property type="term" value="C:plasma membrane"/>
    <property type="evidence" value="ECO:0007669"/>
    <property type="project" value="TreeGrafter"/>
</dbReference>
<comment type="similarity">
    <text evidence="2 12">Belongs to the amiloride-sensitive sodium channel (TC 1.A.6) family.</text>
</comment>
<accession>A0A6G1S798</accession>
<evidence type="ECO:0000256" key="11">
    <source>
        <dbReference type="ARBA" id="ARBA00023303"/>
    </source>
</evidence>
<protein>
    <submittedName>
        <fullName evidence="14">Amiloride-sensitive cation channel 2, neuronal</fullName>
    </submittedName>
</protein>
<reference evidence="14" key="1">
    <citation type="submission" date="2018-10" db="EMBL/GenBank/DDBJ databases">
        <title>Transcriptome assembly of Aceria tosichella (Wheat curl mite) Type 2.</title>
        <authorList>
            <person name="Scully E.D."/>
            <person name="Geib S.M."/>
            <person name="Palmer N.A."/>
            <person name="Gupta A.K."/>
            <person name="Sarath G."/>
            <person name="Tatineni S."/>
        </authorList>
    </citation>
    <scope>NUCLEOTIDE SEQUENCE</scope>
    <source>
        <strain evidence="14">LincolnNE</strain>
    </source>
</reference>
<evidence type="ECO:0000256" key="4">
    <source>
        <dbReference type="ARBA" id="ARBA00022461"/>
    </source>
</evidence>
<keyword evidence="4 12" id="KW-0894">Sodium channel</keyword>
<evidence type="ECO:0000256" key="8">
    <source>
        <dbReference type="ARBA" id="ARBA00023065"/>
    </source>
</evidence>
<evidence type="ECO:0000256" key="2">
    <source>
        <dbReference type="ARBA" id="ARBA00007193"/>
    </source>
</evidence>
<dbReference type="InterPro" id="IPR001873">
    <property type="entry name" value="ENaC"/>
</dbReference>
<keyword evidence="11 12" id="KW-0407">Ion channel</keyword>
<proteinExistence type="inferred from homology"/>
<dbReference type="Pfam" id="PF00858">
    <property type="entry name" value="ASC"/>
    <property type="match status" value="1"/>
</dbReference>
<feature type="transmembrane region" description="Helical" evidence="13">
    <location>
        <begin position="469"/>
        <end position="492"/>
    </location>
</feature>
<keyword evidence="9 13" id="KW-0472">Membrane</keyword>